<evidence type="ECO:0000256" key="9">
    <source>
        <dbReference type="ARBA" id="ARBA00022777"/>
    </source>
</evidence>
<evidence type="ECO:0000313" key="24">
    <source>
        <dbReference type="EMBL" id="TDR06284.1"/>
    </source>
</evidence>
<dbReference type="Pfam" id="PF01627">
    <property type="entry name" value="Hpt"/>
    <property type="match status" value="1"/>
</dbReference>
<keyword evidence="13 20" id="KW-0472">Membrane</keyword>
<dbReference type="SUPFAM" id="SSF47226">
    <property type="entry name" value="Histidine-containing phosphotransfer domain, HPT domain"/>
    <property type="match status" value="1"/>
</dbReference>
<dbReference type="Gene3D" id="3.30.565.10">
    <property type="entry name" value="Histidine kinase-like ATPase, C-terminal domain"/>
    <property type="match status" value="1"/>
</dbReference>
<evidence type="ECO:0000256" key="12">
    <source>
        <dbReference type="ARBA" id="ARBA00023012"/>
    </source>
</evidence>
<dbReference type="SMART" id="SM00388">
    <property type="entry name" value="HisKA"/>
    <property type="match status" value="1"/>
</dbReference>
<evidence type="ECO:0000256" key="11">
    <source>
        <dbReference type="ARBA" id="ARBA00022989"/>
    </source>
</evidence>
<dbReference type="CDD" id="cd16922">
    <property type="entry name" value="HATPase_EvgS-ArcB-TorS-like"/>
    <property type="match status" value="1"/>
</dbReference>
<evidence type="ECO:0000256" key="4">
    <source>
        <dbReference type="ARBA" id="ARBA00022475"/>
    </source>
</evidence>
<comment type="subcellular location">
    <subcellularLocation>
        <location evidence="2">Cell membrane</location>
        <topology evidence="2">Multi-pass membrane protein</topology>
    </subcellularLocation>
</comment>
<evidence type="ECO:0000256" key="19">
    <source>
        <dbReference type="SAM" id="MobiDB-lite"/>
    </source>
</evidence>
<feature type="modified residue" description="4-aspartylphosphate" evidence="17">
    <location>
        <position position="850"/>
    </location>
</feature>
<dbReference type="InterPro" id="IPR036890">
    <property type="entry name" value="HATPase_C_sf"/>
</dbReference>
<dbReference type="InterPro" id="IPR011006">
    <property type="entry name" value="CheY-like_superfamily"/>
</dbReference>
<evidence type="ECO:0000259" key="21">
    <source>
        <dbReference type="PROSITE" id="PS50109"/>
    </source>
</evidence>
<dbReference type="SMART" id="SM00387">
    <property type="entry name" value="HATPase_c"/>
    <property type="match status" value="1"/>
</dbReference>
<dbReference type="FunFam" id="3.30.565.10:FF:000010">
    <property type="entry name" value="Sensor histidine kinase RcsC"/>
    <property type="match status" value="1"/>
</dbReference>
<evidence type="ECO:0000256" key="8">
    <source>
        <dbReference type="ARBA" id="ARBA00022741"/>
    </source>
</evidence>
<dbReference type="Gene3D" id="3.40.50.2300">
    <property type="match status" value="2"/>
</dbReference>
<keyword evidence="10" id="KW-0067">ATP-binding</keyword>
<dbReference type="Pfam" id="PF02518">
    <property type="entry name" value="HATPase_c"/>
    <property type="match status" value="1"/>
</dbReference>
<evidence type="ECO:0000256" key="20">
    <source>
        <dbReference type="SAM" id="Phobius"/>
    </source>
</evidence>
<dbReference type="InterPro" id="IPR005467">
    <property type="entry name" value="His_kinase_dom"/>
</dbReference>
<dbReference type="RefSeq" id="WP_133564633.1">
    <property type="nucleotide sequence ID" value="NZ_SNZA01000006.1"/>
</dbReference>
<dbReference type="FunFam" id="1.10.287.130:FF:000002">
    <property type="entry name" value="Two-component osmosensing histidine kinase"/>
    <property type="match status" value="1"/>
</dbReference>
<keyword evidence="5 17" id="KW-0597">Phosphoprotein</keyword>
<keyword evidence="8" id="KW-0547">Nucleotide-binding</keyword>
<feature type="modified residue" description="4-aspartylphosphate" evidence="17">
    <location>
        <position position="993"/>
    </location>
</feature>
<evidence type="ECO:0000259" key="22">
    <source>
        <dbReference type="PROSITE" id="PS50110"/>
    </source>
</evidence>
<dbReference type="PROSITE" id="PS50110">
    <property type="entry name" value="RESPONSE_REGULATORY"/>
    <property type="match status" value="2"/>
</dbReference>
<dbReference type="Pfam" id="PF13426">
    <property type="entry name" value="PAS_9"/>
    <property type="match status" value="1"/>
</dbReference>
<comment type="subunit">
    <text evidence="14">At low DSF concentrations, interacts with RpfF.</text>
</comment>
<feature type="domain" description="HPt" evidence="23">
    <location>
        <begin position="1105"/>
        <end position="1203"/>
    </location>
</feature>
<dbReference type="GO" id="GO:0000155">
    <property type="term" value="F:phosphorelay sensor kinase activity"/>
    <property type="evidence" value="ECO:0007669"/>
    <property type="project" value="InterPro"/>
</dbReference>
<keyword evidence="6" id="KW-0808">Transferase</keyword>
<comment type="caution">
    <text evidence="24">The sequence shown here is derived from an EMBL/GenBank/DDBJ whole genome shotgun (WGS) entry which is preliminary data.</text>
</comment>
<dbReference type="PROSITE" id="PS50109">
    <property type="entry name" value="HIS_KIN"/>
    <property type="match status" value="1"/>
</dbReference>
<dbReference type="InterPro" id="IPR004358">
    <property type="entry name" value="Sig_transdc_His_kin-like_C"/>
</dbReference>
<dbReference type="PROSITE" id="PS50894">
    <property type="entry name" value="HPT"/>
    <property type="match status" value="1"/>
</dbReference>
<dbReference type="InterPro" id="IPR003594">
    <property type="entry name" value="HATPase_dom"/>
</dbReference>
<feature type="domain" description="Response regulatory" evidence="22">
    <location>
        <begin position="944"/>
        <end position="1060"/>
    </location>
</feature>
<evidence type="ECO:0000256" key="15">
    <source>
        <dbReference type="ARBA" id="ARBA00068150"/>
    </source>
</evidence>
<name>A0A4R6WYI2_9GAMM</name>
<dbReference type="NCBIfam" id="TIGR00229">
    <property type="entry name" value="sensory_box"/>
    <property type="match status" value="1"/>
</dbReference>
<protein>
    <recommendedName>
        <fullName evidence="15">Sensory/regulatory protein RpfC</fullName>
        <ecNumber evidence="3">2.7.13.3</ecNumber>
    </recommendedName>
</protein>
<gene>
    <name evidence="24" type="ORF">C8D85_3214</name>
</gene>
<dbReference type="SMART" id="SM00091">
    <property type="entry name" value="PAS"/>
    <property type="match status" value="1"/>
</dbReference>
<evidence type="ECO:0000256" key="3">
    <source>
        <dbReference type="ARBA" id="ARBA00012438"/>
    </source>
</evidence>
<dbReference type="SUPFAM" id="SSF55874">
    <property type="entry name" value="ATPase domain of HSP90 chaperone/DNA topoisomerase II/histidine kinase"/>
    <property type="match status" value="1"/>
</dbReference>
<dbReference type="Pfam" id="PF00072">
    <property type="entry name" value="Response_reg"/>
    <property type="match status" value="2"/>
</dbReference>
<evidence type="ECO:0000256" key="18">
    <source>
        <dbReference type="SAM" id="Coils"/>
    </source>
</evidence>
<dbReference type="InterPro" id="IPR003661">
    <property type="entry name" value="HisK_dim/P_dom"/>
</dbReference>
<feature type="region of interest" description="Disordered" evidence="19">
    <location>
        <begin position="1062"/>
        <end position="1091"/>
    </location>
</feature>
<dbReference type="CDD" id="cd00130">
    <property type="entry name" value="PAS"/>
    <property type="match status" value="1"/>
</dbReference>
<dbReference type="InterPro" id="IPR036641">
    <property type="entry name" value="HPT_dom_sf"/>
</dbReference>
<evidence type="ECO:0000256" key="6">
    <source>
        <dbReference type="ARBA" id="ARBA00022679"/>
    </source>
</evidence>
<sequence length="1285" mass="145321">MSKIRNFQPSITPLVKLLTFFSLISIVIGTTILSSTAYDLKEQLNSLRSRQVAMTDAVSELREIVPAQRTRMRQALLENINPSYLDQSLISRYNRALNVLSMASEENMDIASLSMSLQSRGRQINELTAKVNAWYSLKEQVETQAERDTLTLKAQAEIDTITGLLRGLNSSHRLQEAVLLFKYRSASPTEQLQLTEEYMTLRASAVESSLATALEDILSLEMSVNNLTIASTQTQLIDLLNNRVSPTFERLDYAISQIQWQFPNVYKQLIDESVALKNVLYGNEFHFNQLNVIELGKGGLFNERSAKIDVEIKRQAINLQVEGIFSPLTGLLDRISELVQSETHRLEAQIEQQLSRLSISILWIGSLTSLIILTLAWVISKRVKRQLNTLLESEDRFRSMFESSPDPAWILRDDFIIECNDSAAETLGYISVQELLDTSMSDLSPYTQHDGSATLTKLELLKKQVFDKGHCYQEWVFKDKRDETIYADMTMISVILDDKPAIICTWRDVSERFKYQISLQSYKQKLEEEIAEQTHELKEAKDNAEQANRAKSDFLANMSHEIRTPMNSIIGMSYLALQSGLDGRQRKYIQNVRNSAESLLGIINDILDFSKIEAGKIELESVPFHLQDVLNEIANLLTIKVEERDLELVFDIDVDLPQVFKGDAMRLRQILLNLGNNAVKFTQDGEIIIRARYVQHSSETIEVQFSVSDTGIGIPKESQKHLFRSFSQADSSTTRRFGGTGLGLAISKQLAELMGGRIWLESEEGKGSTFNFTVVLERVEDEIPVCNWSSALNISRVLIVDDNDTARAVLRANVESIGLICDQATDGLKALNLIKIAENESRPYDLILVDWKMPHLDGVETCRKIIDSHPNKPPTMIMVTAYGLEKVKDASKGLDISGYLTKPITTSSLFDAIANCYGVERLKDQDTHQSALQSNDFSNLAGLHILLVEDNEINRELAIELLTQQDIQVDVAVNGQDALEKVTDKAYDMVLMDCQMPVMDGYQATKAIRELPQFSDLPIIAMTANIMQQDINRAIEAGMNDHIAKPINLVQMFTTMDKWAPEHAEQRPLKSSSTQKEPNTADSASDELPNIPQMNTIVGQQHTQTLSLYKRLLLRFVETQANFTQEMAELIDKKLFEDATRLAHTLKGTSGTLGMEHLSLLAATAESQLEQKEPNQATLHELNDELQLILNQLSIWQTTQNNTQKKRIPVESELSTEEKLKRLTTLQEYLDQNLSEAREFAEQLASHFVDIEERRHIDDLCKAVEIYDFDLALEHLQALQARIKD</sequence>
<evidence type="ECO:0000256" key="7">
    <source>
        <dbReference type="ARBA" id="ARBA00022692"/>
    </source>
</evidence>
<dbReference type="InterPro" id="IPR035965">
    <property type="entry name" value="PAS-like_dom_sf"/>
</dbReference>
<evidence type="ECO:0000256" key="17">
    <source>
        <dbReference type="PROSITE-ProRule" id="PRU00169"/>
    </source>
</evidence>
<evidence type="ECO:0000313" key="25">
    <source>
        <dbReference type="Proteomes" id="UP000295729"/>
    </source>
</evidence>
<dbReference type="InterPro" id="IPR001789">
    <property type="entry name" value="Sig_transdc_resp-reg_receiver"/>
</dbReference>
<feature type="modified residue" description="Phosphohistidine" evidence="16">
    <location>
        <position position="1144"/>
    </location>
</feature>
<dbReference type="CDD" id="cd17546">
    <property type="entry name" value="REC_hyHK_CKI1_RcsC-like"/>
    <property type="match status" value="2"/>
</dbReference>
<dbReference type="Proteomes" id="UP000295729">
    <property type="component" value="Unassembled WGS sequence"/>
</dbReference>
<keyword evidence="9" id="KW-0418">Kinase</keyword>
<comment type="catalytic activity">
    <reaction evidence="1">
        <text>ATP + protein L-histidine = ADP + protein N-phospho-L-histidine.</text>
        <dbReference type="EC" id="2.7.13.3"/>
    </reaction>
</comment>
<feature type="coiled-coil region" evidence="18">
    <location>
        <begin position="523"/>
        <end position="557"/>
    </location>
</feature>
<organism evidence="24 25">
    <name type="scientific">Marinomonas communis</name>
    <dbReference type="NCBI Taxonomy" id="28254"/>
    <lineage>
        <taxon>Bacteria</taxon>
        <taxon>Pseudomonadati</taxon>
        <taxon>Pseudomonadota</taxon>
        <taxon>Gammaproteobacteria</taxon>
        <taxon>Oceanospirillales</taxon>
        <taxon>Oceanospirillaceae</taxon>
        <taxon>Marinomonas</taxon>
    </lineage>
</organism>
<dbReference type="SUPFAM" id="SSF52172">
    <property type="entry name" value="CheY-like"/>
    <property type="match status" value="2"/>
</dbReference>
<dbReference type="CDD" id="cd00082">
    <property type="entry name" value="HisKA"/>
    <property type="match status" value="1"/>
</dbReference>
<dbReference type="InterPro" id="IPR008207">
    <property type="entry name" value="Sig_transdc_His_kin_Hpt_dom"/>
</dbReference>
<feature type="transmembrane region" description="Helical" evidence="20">
    <location>
        <begin position="359"/>
        <end position="379"/>
    </location>
</feature>
<evidence type="ECO:0000256" key="13">
    <source>
        <dbReference type="ARBA" id="ARBA00023136"/>
    </source>
</evidence>
<dbReference type="OrthoDB" id="9810730at2"/>
<dbReference type="GO" id="GO:0005886">
    <property type="term" value="C:plasma membrane"/>
    <property type="evidence" value="ECO:0007669"/>
    <property type="project" value="UniProtKB-SubCell"/>
</dbReference>
<dbReference type="SMART" id="SM00448">
    <property type="entry name" value="REC"/>
    <property type="match status" value="2"/>
</dbReference>
<dbReference type="Pfam" id="PF00512">
    <property type="entry name" value="HisKA"/>
    <property type="match status" value="1"/>
</dbReference>
<evidence type="ECO:0000256" key="1">
    <source>
        <dbReference type="ARBA" id="ARBA00000085"/>
    </source>
</evidence>
<reference evidence="24 25" key="1">
    <citation type="submission" date="2019-03" db="EMBL/GenBank/DDBJ databases">
        <title>Genomic Encyclopedia of Type Strains, Phase IV (KMG-IV): sequencing the most valuable type-strain genomes for metagenomic binning, comparative biology and taxonomic classification.</title>
        <authorList>
            <person name="Goeker M."/>
        </authorList>
    </citation>
    <scope>NUCLEOTIDE SEQUENCE [LARGE SCALE GENOMIC DNA]</scope>
    <source>
        <strain evidence="24 25">DSM 5604</strain>
    </source>
</reference>
<feature type="domain" description="Response regulatory" evidence="22">
    <location>
        <begin position="796"/>
        <end position="917"/>
    </location>
</feature>
<dbReference type="Gene3D" id="1.20.120.160">
    <property type="entry name" value="HPT domain"/>
    <property type="match status" value="1"/>
</dbReference>
<dbReference type="PANTHER" id="PTHR45339:SF1">
    <property type="entry name" value="HYBRID SIGNAL TRANSDUCTION HISTIDINE KINASE J"/>
    <property type="match status" value="1"/>
</dbReference>
<dbReference type="InterPro" id="IPR036097">
    <property type="entry name" value="HisK_dim/P_sf"/>
</dbReference>
<dbReference type="EMBL" id="SNZA01000006">
    <property type="protein sequence ID" value="TDR06284.1"/>
    <property type="molecule type" value="Genomic_DNA"/>
</dbReference>
<keyword evidence="18" id="KW-0175">Coiled coil</keyword>
<keyword evidence="25" id="KW-1185">Reference proteome</keyword>
<evidence type="ECO:0000256" key="5">
    <source>
        <dbReference type="ARBA" id="ARBA00022553"/>
    </source>
</evidence>
<evidence type="ECO:0000256" key="16">
    <source>
        <dbReference type="PROSITE-ProRule" id="PRU00110"/>
    </source>
</evidence>
<feature type="domain" description="Histidine kinase" evidence="21">
    <location>
        <begin position="557"/>
        <end position="778"/>
    </location>
</feature>
<dbReference type="InterPro" id="IPR000014">
    <property type="entry name" value="PAS"/>
</dbReference>
<evidence type="ECO:0000256" key="2">
    <source>
        <dbReference type="ARBA" id="ARBA00004651"/>
    </source>
</evidence>
<accession>A0A4R6WYI2</accession>
<keyword evidence="7 20" id="KW-0812">Transmembrane</keyword>
<evidence type="ECO:0000256" key="10">
    <source>
        <dbReference type="ARBA" id="ARBA00022840"/>
    </source>
</evidence>
<evidence type="ECO:0000259" key="23">
    <source>
        <dbReference type="PROSITE" id="PS50894"/>
    </source>
</evidence>
<dbReference type="CDD" id="cd00088">
    <property type="entry name" value="HPT"/>
    <property type="match status" value="1"/>
</dbReference>
<keyword evidence="11 20" id="KW-1133">Transmembrane helix</keyword>
<dbReference type="PANTHER" id="PTHR45339">
    <property type="entry name" value="HYBRID SIGNAL TRANSDUCTION HISTIDINE KINASE J"/>
    <property type="match status" value="1"/>
</dbReference>
<evidence type="ECO:0000256" key="14">
    <source>
        <dbReference type="ARBA" id="ARBA00064003"/>
    </source>
</evidence>
<feature type="compositionally biased region" description="Polar residues" evidence="19">
    <location>
        <begin position="1069"/>
        <end position="1083"/>
    </location>
</feature>
<dbReference type="EC" id="2.7.13.3" evidence="3"/>
<proteinExistence type="predicted"/>
<dbReference type="Gene3D" id="1.10.287.130">
    <property type="match status" value="1"/>
</dbReference>
<dbReference type="SUPFAM" id="SSF55785">
    <property type="entry name" value="PYP-like sensor domain (PAS domain)"/>
    <property type="match status" value="1"/>
</dbReference>
<feature type="transmembrane region" description="Helical" evidence="20">
    <location>
        <begin position="20"/>
        <end position="40"/>
    </location>
</feature>
<keyword evidence="4" id="KW-1003">Cell membrane</keyword>
<dbReference type="Gene3D" id="3.30.450.20">
    <property type="entry name" value="PAS domain"/>
    <property type="match status" value="1"/>
</dbReference>
<dbReference type="GO" id="GO:0005524">
    <property type="term" value="F:ATP binding"/>
    <property type="evidence" value="ECO:0007669"/>
    <property type="project" value="UniProtKB-KW"/>
</dbReference>
<dbReference type="SUPFAM" id="SSF47384">
    <property type="entry name" value="Homodimeric domain of signal transducing histidine kinase"/>
    <property type="match status" value="1"/>
</dbReference>
<keyword evidence="12" id="KW-0902">Two-component regulatory system</keyword>
<dbReference type="PRINTS" id="PR00344">
    <property type="entry name" value="BCTRLSENSOR"/>
</dbReference>